<sequence>MLRRFCLLLLCSLLGFAPAAHAQTPDAEPVALRTVLQEALRNNPDVESAENNVTIAERNASVGNAGFLPELSVQARYNETISNTDQQFQGQAPESISGARSTNSGADAELSWRVFDGLGGRFATLNRLQAERDAEQQRARATTEQLLTDAALAYYAVVRAQRQRSVLEETVAVSEERVRIAELRNEVGSASDLEVRQARVDLNADRSALLRQEAALESAKAELNRVRGRRTTATDFTVAEEITIDETLTTNAVRTALQQANPVLQQAQAALRAAEQERRTLRAERFPALDASLGYGVNRTESESGFVQESTNYDFTYGLSLQIPLFTGFDRRRQRQNAQVRIRNAELAVSDTENELFAALTQAVAEYQRRLEVVALETDNLQMARDNVEVALEQFRLGDISSIELREVQEQAVRAESDLVSARFQAKQAELTLRELSGTTQSTLLSP</sequence>
<feature type="chain" id="PRO_5013810006" description="Transporter" evidence="10">
    <location>
        <begin position="23"/>
        <end position="447"/>
    </location>
</feature>
<dbReference type="PANTHER" id="PTHR30026">
    <property type="entry name" value="OUTER MEMBRANE PROTEIN TOLC"/>
    <property type="match status" value="1"/>
</dbReference>
<evidence type="ECO:0000256" key="2">
    <source>
        <dbReference type="ARBA" id="ARBA00007613"/>
    </source>
</evidence>
<dbReference type="OrthoDB" id="9771205at2"/>
<dbReference type="GO" id="GO:0015288">
    <property type="term" value="F:porin activity"/>
    <property type="evidence" value="ECO:0007669"/>
    <property type="project" value="TreeGrafter"/>
</dbReference>
<comment type="caution">
    <text evidence="11">The sequence shown here is derived from an EMBL/GenBank/DDBJ whole genome shotgun (WGS) entry which is preliminary data.</text>
</comment>
<feature type="coiled-coil region" evidence="8">
    <location>
        <begin position="257"/>
        <end position="284"/>
    </location>
</feature>
<keyword evidence="8" id="KW-0175">Coiled coil</keyword>
<dbReference type="AlphaFoldDB" id="A0A2H3NJE1"/>
<comment type="similarity">
    <text evidence="2">Belongs to the outer membrane factor (OMF) (TC 1.B.17) family.</text>
</comment>
<keyword evidence="12" id="KW-1185">Reference proteome</keyword>
<dbReference type="GO" id="GO:1990281">
    <property type="term" value="C:efflux pump complex"/>
    <property type="evidence" value="ECO:0007669"/>
    <property type="project" value="TreeGrafter"/>
</dbReference>
<keyword evidence="5" id="KW-0812">Transmembrane</keyword>
<keyword evidence="3" id="KW-0813">Transport</keyword>
<dbReference type="RefSeq" id="WP_098063011.1">
    <property type="nucleotide sequence ID" value="NZ_PDEP01000013.1"/>
</dbReference>
<organism evidence="11 12">
    <name type="scientific">Longimonas halophila</name>
    <dbReference type="NCBI Taxonomy" id="1469170"/>
    <lineage>
        <taxon>Bacteria</taxon>
        <taxon>Pseudomonadati</taxon>
        <taxon>Rhodothermota</taxon>
        <taxon>Rhodothermia</taxon>
        <taxon>Rhodothermales</taxon>
        <taxon>Salisaetaceae</taxon>
        <taxon>Longimonas</taxon>
    </lineage>
</organism>
<dbReference type="InterPro" id="IPR051906">
    <property type="entry name" value="TolC-like"/>
</dbReference>
<dbReference type="Pfam" id="PF02321">
    <property type="entry name" value="OEP"/>
    <property type="match status" value="2"/>
</dbReference>
<dbReference type="PANTHER" id="PTHR30026:SF20">
    <property type="entry name" value="OUTER MEMBRANE PROTEIN TOLC"/>
    <property type="match status" value="1"/>
</dbReference>
<evidence type="ECO:0000256" key="3">
    <source>
        <dbReference type="ARBA" id="ARBA00022448"/>
    </source>
</evidence>
<keyword evidence="10" id="KW-0732">Signal</keyword>
<dbReference type="GO" id="GO:0015562">
    <property type="term" value="F:efflux transmembrane transporter activity"/>
    <property type="evidence" value="ECO:0007669"/>
    <property type="project" value="InterPro"/>
</dbReference>
<evidence type="ECO:0000256" key="1">
    <source>
        <dbReference type="ARBA" id="ARBA00004442"/>
    </source>
</evidence>
<accession>A0A2H3NJE1</accession>
<evidence type="ECO:0000256" key="8">
    <source>
        <dbReference type="SAM" id="Coils"/>
    </source>
</evidence>
<dbReference type="Gene3D" id="1.20.1600.10">
    <property type="entry name" value="Outer membrane efflux proteins (OEP)"/>
    <property type="match status" value="1"/>
</dbReference>
<dbReference type="GO" id="GO:0009279">
    <property type="term" value="C:cell outer membrane"/>
    <property type="evidence" value="ECO:0007669"/>
    <property type="project" value="UniProtKB-SubCell"/>
</dbReference>
<evidence type="ECO:0000313" key="11">
    <source>
        <dbReference type="EMBL" id="PEN05548.1"/>
    </source>
</evidence>
<gene>
    <name evidence="11" type="ORF">CRI93_12700</name>
</gene>
<evidence type="ECO:0000256" key="4">
    <source>
        <dbReference type="ARBA" id="ARBA00022452"/>
    </source>
</evidence>
<evidence type="ECO:0008006" key="13">
    <source>
        <dbReference type="Google" id="ProtNLM"/>
    </source>
</evidence>
<dbReference type="Proteomes" id="UP000221024">
    <property type="component" value="Unassembled WGS sequence"/>
</dbReference>
<keyword evidence="6" id="KW-0472">Membrane</keyword>
<evidence type="ECO:0000256" key="10">
    <source>
        <dbReference type="SAM" id="SignalP"/>
    </source>
</evidence>
<keyword evidence="4" id="KW-1134">Transmembrane beta strand</keyword>
<feature type="coiled-coil region" evidence="8">
    <location>
        <begin position="125"/>
        <end position="177"/>
    </location>
</feature>
<evidence type="ECO:0000256" key="9">
    <source>
        <dbReference type="SAM" id="MobiDB-lite"/>
    </source>
</evidence>
<comment type="subcellular location">
    <subcellularLocation>
        <location evidence="1">Cell outer membrane</location>
    </subcellularLocation>
</comment>
<keyword evidence="7" id="KW-0998">Cell outer membrane</keyword>
<evidence type="ECO:0000256" key="7">
    <source>
        <dbReference type="ARBA" id="ARBA00023237"/>
    </source>
</evidence>
<protein>
    <recommendedName>
        <fullName evidence="13">Transporter</fullName>
    </recommendedName>
</protein>
<feature type="region of interest" description="Disordered" evidence="9">
    <location>
        <begin position="84"/>
        <end position="103"/>
    </location>
</feature>
<dbReference type="InterPro" id="IPR003423">
    <property type="entry name" value="OMP_efflux"/>
</dbReference>
<evidence type="ECO:0000256" key="5">
    <source>
        <dbReference type="ARBA" id="ARBA00022692"/>
    </source>
</evidence>
<name>A0A2H3NJE1_9BACT</name>
<reference evidence="11 12" key="1">
    <citation type="submission" date="2017-10" db="EMBL/GenBank/DDBJ databases">
        <title>Draft genome of Longimonas halophila.</title>
        <authorList>
            <person name="Goh K.M."/>
            <person name="Shamsir M.S."/>
            <person name="Lim S.W."/>
        </authorList>
    </citation>
    <scope>NUCLEOTIDE SEQUENCE [LARGE SCALE GENOMIC DNA]</scope>
    <source>
        <strain evidence="11 12">KCTC 42399</strain>
    </source>
</reference>
<proteinExistence type="inferred from homology"/>
<feature type="signal peptide" evidence="10">
    <location>
        <begin position="1"/>
        <end position="22"/>
    </location>
</feature>
<evidence type="ECO:0000256" key="6">
    <source>
        <dbReference type="ARBA" id="ARBA00023136"/>
    </source>
</evidence>
<dbReference type="EMBL" id="PDEP01000013">
    <property type="protein sequence ID" value="PEN05548.1"/>
    <property type="molecule type" value="Genomic_DNA"/>
</dbReference>
<dbReference type="SUPFAM" id="SSF56954">
    <property type="entry name" value="Outer membrane efflux proteins (OEP)"/>
    <property type="match status" value="1"/>
</dbReference>
<evidence type="ECO:0000313" key="12">
    <source>
        <dbReference type="Proteomes" id="UP000221024"/>
    </source>
</evidence>